<name>A0ABX0SZH6_9PSEU</name>
<evidence type="ECO:0000259" key="15">
    <source>
        <dbReference type="Pfam" id="PF18267"/>
    </source>
</evidence>
<dbReference type="InterPro" id="IPR052034">
    <property type="entry name" value="NasD-like"/>
</dbReference>
<comment type="caution">
    <text evidence="16">The sequence shown here is derived from an EMBL/GenBank/DDBJ whole genome shotgun (WGS) entry which is preliminary data.</text>
</comment>
<dbReference type="PRINTS" id="PR00411">
    <property type="entry name" value="PNDRDTASEI"/>
</dbReference>
<dbReference type="RefSeq" id="WP_167119493.1">
    <property type="nucleotide sequence ID" value="NZ_JAANOU010000001.1"/>
</dbReference>
<evidence type="ECO:0000259" key="14">
    <source>
        <dbReference type="Pfam" id="PF07992"/>
    </source>
</evidence>
<dbReference type="Gene3D" id="3.30.390.30">
    <property type="match status" value="1"/>
</dbReference>
<dbReference type="EC" id="1.7.99.4" evidence="16"/>
<comment type="cofactor">
    <cofactor evidence="3">
        <name>FAD</name>
        <dbReference type="ChEBI" id="CHEBI:57692"/>
    </cofactor>
</comment>
<dbReference type="Pfam" id="PF18267">
    <property type="entry name" value="Rubredoxin_C"/>
    <property type="match status" value="1"/>
</dbReference>
<evidence type="ECO:0000256" key="2">
    <source>
        <dbReference type="ARBA" id="ARBA00001966"/>
    </source>
</evidence>
<dbReference type="Gene3D" id="1.10.10.1100">
    <property type="entry name" value="BFD-like [2Fe-2S]-binding domain"/>
    <property type="match status" value="1"/>
</dbReference>
<sequence>MTRKVVVLGYGMAGARLADEIRGRDPEGTRVTLTVVGAEPHAAYNRVLLSAVVAGTMRPELVRLHDADWAAQRGIDLRTGVTAEHLDRAARRVRLSDGSTVDYDALVLATGSRPWLPPVEGLTLDDGTPAPGVVTFRTLDDCDRILAAARAGAPVAVLGGGLLGLEAARGLAGRGNLVTVVHPAAHVMERQLDAGAGRVLARALGELGIGFRIGAGAARYLPGDGLKLDDGTQVPADLVVVSTGVRPETGLAAAAGLAVDRGVVVDDALRTSDGRIHAIGDCAQHPGAVSGLVEPAWQQAEVLAGLLTGTDVAARYRGTRVVTKLKARGIDLTALGDVHTDAADPDAEVVCLTDPVRGRYAKLVVRAERVAGAILLGAPDAAATITHLFDRGVPVPEDRLAVLLGRALPGGATVASSPADLPAAAVVCRCNSVTKGRLVEAFRAGATDVGELASVTRATTGCGSCRDAVRGIADWLATTA</sequence>
<evidence type="ECO:0000256" key="9">
    <source>
        <dbReference type="ARBA" id="ARBA00022827"/>
    </source>
</evidence>
<keyword evidence="6" id="KW-0349">Heme</keyword>
<evidence type="ECO:0000313" key="17">
    <source>
        <dbReference type="Proteomes" id="UP000754495"/>
    </source>
</evidence>
<dbReference type="InterPro" id="IPR007419">
    <property type="entry name" value="BFD-like_2Fe2S-bd_dom"/>
</dbReference>
<dbReference type="PRINTS" id="PR00368">
    <property type="entry name" value="FADPNR"/>
</dbReference>
<keyword evidence="9" id="KW-0274">FAD</keyword>
<evidence type="ECO:0000256" key="6">
    <source>
        <dbReference type="ARBA" id="ARBA00022617"/>
    </source>
</evidence>
<evidence type="ECO:0000256" key="11">
    <source>
        <dbReference type="ARBA" id="ARBA00023004"/>
    </source>
</evidence>
<dbReference type="PANTHER" id="PTHR43809:SF1">
    <property type="entry name" value="NITRITE REDUCTASE (NADH) LARGE SUBUNIT"/>
    <property type="match status" value="1"/>
</dbReference>
<dbReference type="InterPro" id="IPR036188">
    <property type="entry name" value="FAD/NAD-bd_sf"/>
</dbReference>
<evidence type="ECO:0000256" key="12">
    <source>
        <dbReference type="ARBA" id="ARBA00023014"/>
    </source>
</evidence>
<dbReference type="Pfam" id="PF04324">
    <property type="entry name" value="Fer2_BFD"/>
    <property type="match status" value="1"/>
</dbReference>
<keyword evidence="11" id="KW-0408">Iron</keyword>
<dbReference type="SUPFAM" id="SSF51905">
    <property type="entry name" value="FAD/NAD(P)-binding domain"/>
    <property type="match status" value="2"/>
</dbReference>
<reference evidence="16 17" key="1">
    <citation type="submission" date="2020-03" db="EMBL/GenBank/DDBJ databases">
        <title>Sequencing the genomes of 1000 actinobacteria strains.</title>
        <authorList>
            <person name="Klenk H.-P."/>
        </authorList>
    </citation>
    <scope>NUCLEOTIDE SEQUENCE [LARGE SCALE GENOMIC DNA]</scope>
    <source>
        <strain evidence="16 17">DSM 45668</strain>
    </source>
</reference>
<dbReference type="GO" id="GO:0016491">
    <property type="term" value="F:oxidoreductase activity"/>
    <property type="evidence" value="ECO:0007669"/>
    <property type="project" value="UniProtKB-KW"/>
</dbReference>
<dbReference type="InterPro" id="IPR016156">
    <property type="entry name" value="FAD/NAD-linked_Rdtase_dimer_sf"/>
</dbReference>
<evidence type="ECO:0000256" key="1">
    <source>
        <dbReference type="ARBA" id="ARBA00001929"/>
    </source>
</evidence>
<comment type="cofactor">
    <cofactor evidence="1">
        <name>siroheme</name>
        <dbReference type="ChEBI" id="CHEBI:60052"/>
    </cofactor>
</comment>
<dbReference type="InterPro" id="IPR041854">
    <property type="entry name" value="BFD-like_2Fe2S-bd_dom_sf"/>
</dbReference>
<dbReference type="PANTHER" id="PTHR43809">
    <property type="entry name" value="NITRITE REDUCTASE (NADH) LARGE SUBUNIT"/>
    <property type="match status" value="1"/>
</dbReference>
<evidence type="ECO:0000256" key="10">
    <source>
        <dbReference type="ARBA" id="ARBA00023002"/>
    </source>
</evidence>
<feature type="domain" description="FAD/NAD(P)-binding" evidence="14">
    <location>
        <begin position="4"/>
        <end position="290"/>
    </location>
</feature>
<evidence type="ECO:0000256" key="3">
    <source>
        <dbReference type="ARBA" id="ARBA00001974"/>
    </source>
</evidence>
<comment type="similarity">
    <text evidence="5">Belongs to the nitrite and sulfite reductase 4Fe-4S domain family.</text>
</comment>
<evidence type="ECO:0000256" key="8">
    <source>
        <dbReference type="ARBA" id="ARBA00022723"/>
    </source>
</evidence>
<comment type="cofactor">
    <cofactor evidence="2">
        <name>[4Fe-4S] cluster</name>
        <dbReference type="ChEBI" id="CHEBI:49883"/>
    </cofactor>
</comment>
<dbReference type="Proteomes" id="UP000754495">
    <property type="component" value="Unassembled WGS sequence"/>
</dbReference>
<feature type="domain" description="NADH-rubredoxin oxidoreductase C-terminal" evidence="15">
    <location>
        <begin position="322"/>
        <end position="389"/>
    </location>
</feature>
<comment type="pathway">
    <text evidence="4">Nitrogen metabolism; nitrate reduction (assimilation).</text>
</comment>
<keyword evidence="10 16" id="KW-0560">Oxidoreductase</keyword>
<dbReference type="InterPro" id="IPR041575">
    <property type="entry name" value="Rubredoxin_C"/>
</dbReference>
<dbReference type="Gene3D" id="3.50.50.60">
    <property type="entry name" value="FAD/NAD(P)-binding domain"/>
    <property type="match status" value="2"/>
</dbReference>
<accession>A0ABX0SZH6</accession>
<evidence type="ECO:0000313" key="16">
    <source>
        <dbReference type="EMBL" id="NIH82369.1"/>
    </source>
</evidence>
<keyword evidence="8" id="KW-0479">Metal-binding</keyword>
<keyword evidence="7" id="KW-0285">Flavoprotein</keyword>
<evidence type="ECO:0000256" key="5">
    <source>
        <dbReference type="ARBA" id="ARBA00010429"/>
    </source>
</evidence>
<dbReference type="Pfam" id="PF07992">
    <property type="entry name" value="Pyr_redox_2"/>
    <property type="match status" value="1"/>
</dbReference>
<gene>
    <name evidence="16" type="ORF">FHX46_004899</name>
</gene>
<feature type="domain" description="BFD-like [2Fe-2S]-binding" evidence="13">
    <location>
        <begin position="426"/>
        <end position="472"/>
    </location>
</feature>
<protein>
    <submittedName>
        <fullName evidence="16">Assimilatory nitrate reductase electron transfer subunit</fullName>
        <ecNumber evidence="16">1.7.99.4</ecNumber>
    </submittedName>
</protein>
<organism evidence="16 17">
    <name type="scientific">Amycolatopsis viridis</name>
    <dbReference type="NCBI Taxonomy" id="185678"/>
    <lineage>
        <taxon>Bacteria</taxon>
        <taxon>Bacillati</taxon>
        <taxon>Actinomycetota</taxon>
        <taxon>Actinomycetes</taxon>
        <taxon>Pseudonocardiales</taxon>
        <taxon>Pseudonocardiaceae</taxon>
        <taxon>Amycolatopsis</taxon>
    </lineage>
</organism>
<dbReference type="InterPro" id="IPR023753">
    <property type="entry name" value="FAD/NAD-binding_dom"/>
</dbReference>
<evidence type="ECO:0000259" key="13">
    <source>
        <dbReference type="Pfam" id="PF04324"/>
    </source>
</evidence>
<keyword evidence="12" id="KW-0411">Iron-sulfur</keyword>
<evidence type="ECO:0000256" key="7">
    <source>
        <dbReference type="ARBA" id="ARBA00022630"/>
    </source>
</evidence>
<keyword evidence="17" id="KW-1185">Reference proteome</keyword>
<dbReference type="EMBL" id="JAANOU010000001">
    <property type="protein sequence ID" value="NIH82369.1"/>
    <property type="molecule type" value="Genomic_DNA"/>
</dbReference>
<evidence type="ECO:0000256" key="4">
    <source>
        <dbReference type="ARBA" id="ARBA00005096"/>
    </source>
</evidence>
<proteinExistence type="inferred from homology"/>